<protein>
    <submittedName>
        <fullName evidence="3">Uncharacterized protein</fullName>
    </submittedName>
</protein>
<organism evidence="3">
    <name type="scientific">viral metagenome</name>
    <dbReference type="NCBI Taxonomy" id="1070528"/>
    <lineage>
        <taxon>unclassified sequences</taxon>
        <taxon>metagenomes</taxon>
        <taxon>organismal metagenomes</taxon>
    </lineage>
</organism>
<accession>A0A6M3K7E6</accession>
<name>A0A6M3K7E6_9ZZZZ</name>
<evidence type="ECO:0000313" key="2">
    <source>
        <dbReference type="EMBL" id="QJA57570.1"/>
    </source>
</evidence>
<evidence type="ECO:0000256" key="1">
    <source>
        <dbReference type="SAM" id="MobiDB-lite"/>
    </source>
</evidence>
<dbReference type="EMBL" id="MT141280">
    <property type="protein sequence ID" value="QJA57570.1"/>
    <property type="molecule type" value="Genomic_DNA"/>
</dbReference>
<reference evidence="3" key="1">
    <citation type="submission" date="2020-03" db="EMBL/GenBank/DDBJ databases">
        <title>The deep terrestrial virosphere.</title>
        <authorList>
            <person name="Holmfeldt K."/>
            <person name="Nilsson E."/>
            <person name="Simone D."/>
            <person name="Lopez-Fernandez M."/>
            <person name="Wu X."/>
            <person name="de Brujin I."/>
            <person name="Lundin D."/>
            <person name="Andersson A."/>
            <person name="Bertilsson S."/>
            <person name="Dopson M."/>
        </authorList>
    </citation>
    <scope>NUCLEOTIDE SEQUENCE</scope>
    <source>
        <strain evidence="3">MM415A01245</strain>
        <strain evidence="2">MM415B01625</strain>
    </source>
</reference>
<gene>
    <name evidence="3" type="ORF">MM415A01245_0005</name>
    <name evidence="2" type="ORF">MM415B01625_0012</name>
</gene>
<sequence length="93" mass="10515">MELAGKANDNAKGLEHLLNAFKVILIGWRHVVNRKGDPVEFRVEELADLLTMRELWELIYELLNAMRLKEDDLKNSDSRPVCASVPSAVTAPE</sequence>
<dbReference type="AlphaFoldDB" id="A0A6M3K7E6"/>
<dbReference type="EMBL" id="MT142297">
    <property type="protein sequence ID" value="QJA77700.1"/>
    <property type="molecule type" value="Genomic_DNA"/>
</dbReference>
<proteinExistence type="predicted"/>
<feature type="region of interest" description="Disordered" evidence="1">
    <location>
        <begin position="74"/>
        <end position="93"/>
    </location>
</feature>
<evidence type="ECO:0000313" key="3">
    <source>
        <dbReference type="EMBL" id="QJA77700.1"/>
    </source>
</evidence>